<dbReference type="EMBL" id="CXWD01000004">
    <property type="protein sequence ID" value="CTQ66965.1"/>
    <property type="molecule type" value="Genomic_DNA"/>
</dbReference>
<dbReference type="AlphaFoldDB" id="A0A0M6ZW26"/>
<accession>A0A0M6ZW26</accession>
<dbReference type="OrthoDB" id="7844015at2"/>
<dbReference type="STRING" id="388408.LAX5112_01159"/>
<gene>
    <name evidence="2" type="ORF">LAX5112_01159</name>
</gene>
<keyword evidence="1" id="KW-0732">Signal</keyword>
<reference evidence="3" key="1">
    <citation type="submission" date="2015-07" db="EMBL/GenBank/DDBJ databases">
        <authorList>
            <person name="Rodrigo-Torres Lidia"/>
            <person name="Arahal R.David."/>
        </authorList>
    </citation>
    <scope>NUCLEOTIDE SEQUENCE [LARGE SCALE GENOMIC DNA]</scope>
    <source>
        <strain evidence="3">CECT 5112</strain>
    </source>
</reference>
<dbReference type="Proteomes" id="UP000053235">
    <property type="component" value="Unassembled WGS sequence"/>
</dbReference>
<evidence type="ECO:0000256" key="1">
    <source>
        <dbReference type="SAM" id="SignalP"/>
    </source>
</evidence>
<sequence>MHLKSLAAAFCLVAMPVEASSLYVKYDISLTGLKIGEGALSVDLQDQSYKIHGQGKMAAFGNFVSDGSGNVLATGSVSPQGLSPASFSMQAEEDGKPNTVSLSMANGAVTGTKIHPAQDRMNERIKVTDAHKRGVIDPLTAVLFPAPKGLRPDSCKRTIPIYDGRDRYDLVLDYKTKYQKRGGGKGYSGGVLTCSARYKAIAGHRPNRRTIKQLEANTSMEIHLAEVPGKPYLLLYRASLMTPVGPLNIQNVRFKKLN</sequence>
<proteinExistence type="predicted"/>
<evidence type="ECO:0000313" key="3">
    <source>
        <dbReference type="Proteomes" id="UP000053235"/>
    </source>
</evidence>
<evidence type="ECO:0000313" key="2">
    <source>
        <dbReference type="EMBL" id="CTQ66965.1"/>
    </source>
</evidence>
<organism evidence="2 3">
    <name type="scientific">Roseibium alexandrii</name>
    <dbReference type="NCBI Taxonomy" id="388408"/>
    <lineage>
        <taxon>Bacteria</taxon>
        <taxon>Pseudomonadati</taxon>
        <taxon>Pseudomonadota</taxon>
        <taxon>Alphaproteobacteria</taxon>
        <taxon>Hyphomicrobiales</taxon>
        <taxon>Stappiaceae</taxon>
        <taxon>Roseibium</taxon>
    </lineage>
</organism>
<keyword evidence="3" id="KW-1185">Reference proteome</keyword>
<dbReference type="RefSeq" id="WP_055671008.1">
    <property type="nucleotide sequence ID" value="NZ_CXWD01000004.1"/>
</dbReference>
<feature type="signal peptide" evidence="1">
    <location>
        <begin position="1"/>
        <end position="19"/>
    </location>
</feature>
<name>A0A0M6ZW26_9HYPH</name>
<evidence type="ECO:0008006" key="4">
    <source>
        <dbReference type="Google" id="ProtNLM"/>
    </source>
</evidence>
<dbReference type="Pfam" id="PF11306">
    <property type="entry name" value="DUF3108"/>
    <property type="match status" value="1"/>
</dbReference>
<feature type="chain" id="PRO_5005809009" description="DUF3108 domain-containing protein" evidence="1">
    <location>
        <begin position="20"/>
        <end position="258"/>
    </location>
</feature>
<dbReference type="InterPro" id="IPR021457">
    <property type="entry name" value="DUF3108"/>
</dbReference>
<protein>
    <recommendedName>
        <fullName evidence="4">DUF3108 domain-containing protein</fullName>
    </recommendedName>
</protein>